<gene>
    <name evidence="1" type="ORF">PSYJA_25255</name>
</gene>
<dbReference type="AlphaFoldDB" id="F3FPE5"/>
<organism evidence="1 2">
    <name type="scientific">Pseudomonas syringae pv. japonica str. M301072</name>
    <dbReference type="NCBI Taxonomy" id="629262"/>
    <lineage>
        <taxon>Bacteria</taxon>
        <taxon>Pseudomonadati</taxon>
        <taxon>Pseudomonadota</taxon>
        <taxon>Gammaproteobacteria</taxon>
        <taxon>Pseudomonadales</taxon>
        <taxon>Pseudomonadaceae</taxon>
        <taxon>Pseudomonas</taxon>
        <taxon>Pseudomonas syringae</taxon>
    </lineage>
</organism>
<evidence type="ECO:0000313" key="2">
    <source>
        <dbReference type="Proteomes" id="UP000004471"/>
    </source>
</evidence>
<sequence>MNVQSAALHHHTPRLNVVDPRGLGIRAIDFWRNQATDTPAVLINRVAHDAAGHPVNCWDARLWESQAAVNLATVFSLSGQALLSDSVDAGWRLMLAGDSGAVVAG</sequence>
<accession>F3FPE5</accession>
<protein>
    <submittedName>
        <fullName evidence="1">Insecticidal toxin complex protein</fullName>
    </submittedName>
</protein>
<dbReference type="Gene3D" id="2.180.10.10">
    <property type="entry name" value="RHS repeat-associated core"/>
    <property type="match status" value="1"/>
</dbReference>
<feature type="non-terminal residue" evidence="1">
    <location>
        <position position="105"/>
    </location>
</feature>
<evidence type="ECO:0000313" key="1">
    <source>
        <dbReference type="EMBL" id="EGH32087.1"/>
    </source>
</evidence>
<reference evidence="1 2" key="1">
    <citation type="journal article" date="2011" name="PLoS Pathog.">
        <title>Dynamic evolution of pathogenicity revealed by sequencing and comparative genomics of 19 Pseudomonas syringae isolates.</title>
        <authorList>
            <person name="Baltrus D.A."/>
            <person name="Nishimura M.T."/>
            <person name="Romanchuk A."/>
            <person name="Chang J.H."/>
            <person name="Mukhtar M.S."/>
            <person name="Cherkis K."/>
            <person name="Roach J."/>
            <person name="Grant S.R."/>
            <person name="Jones C.D."/>
            <person name="Dangl J.L."/>
        </authorList>
    </citation>
    <scope>NUCLEOTIDE SEQUENCE [LARGE SCALE GENOMIC DNA]</scope>
    <source>
        <strain evidence="2">M301072PT</strain>
    </source>
</reference>
<name>F3FPE5_PSESX</name>
<dbReference type="EMBL" id="AEAH01001137">
    <property type="protein sequence ID" value="EGH32087.1"/>
    <property type="molecule type" value="Genomic_DNA"/>
</dbReference>
<comment type="caution">
    <text evidence="1">The sequence shown here is derived from an EMBL/GenBank/DDBJ whole genome shotgun (WGS) entry which is preliminary data.</text>
</comment>
<dbReference type="Proteomes" id="UP000004471">
    <property type="component" value="Unassembled WGS sequence"/>
</dbReference>
<dbReference type="HOGENOM" id="CLU_2255883_0_0_6"/>
<proteinExistence type="predicted"/>